<dbReference type="Proteomes" id="UP000006729">
    <property type="component" value="Chromosome 2"/>
</dbReference>
<accession>A0ACC0TC12</accession>
<gene>
    <name evidence="1" type="ORF">POPTR_002G038350v4</name>
</gene>
<comment type="caution">
    <text evidence="1">The sequence shown here is derived from an EMBL/GenBank/DDBJ whole genome shotgun (WGS) entry which is preliminary data.</text>
</comment>
<dbReference type="EMBL" id="CM009291">
    <property type="protein sequence ID" value="KAI9399032.1"/>
    <property type="molecule type" value="Genomic_DNA"/>
</dbReference>
<evidence type="ECO:0000313" key="1">
    <source>
        <dbReference type="EMBL" id="KAI9399032.1"/>
    </source>
</evidence>
<name>A0ACC0TC12_POPTR</name>
<keyword evidence="2" id="KW-1185">Reference proteome</keyword>
<sequence>MLSFILLASIVESRLVLGLSLRAAASTPDCVSVHGVVSGDTCSAVPQQFNLSTDDFNAINPILDCDKLFLSQWLCVEGTTN</sequence>
<protein>
    <submittedName>
        <fullName evidence="1">Uncharacterized protein</fullName>
    </submittedName>
</protein>
<organism evidence="1 2">
    <name type="scientific">Populus trichocarpa</name>
    <name type="common">Western balsam poplar</name>
    <name type="synonym">Populus balsamifera subsp. trichocarpa</name>
    <dbReference type="NCBI Taxonomy" id="3694"/>
    <lineage>
        <taxon>Eukaryota</taxon>
        <taxon>Viridiplantae</taxon>
        <taxon>Streptophyta</taxon>
        <taxon>Embryophyta</taxon>
        <taxon>Tracheophyta</taxon>
        <taxon>Spermatophyta</taxon>
        <taxon>Magnoliopsida</taxon>
        <taxon>eudicotyledons</taxon>
        <taxon>Gunneridae</taxon>
        <taxon>Pentapetalae</taxon>
        <taxon>rosids</taxon>
        <taxon>fabids</taxon>
        <taxon>Malpighiales</taxon>
        <taxon>Salicaceae</taxon>
        <taxon>Saliceae</taxon>
        <taxon>Populus</taxon>
    </lineage>
</organism>
<proteinExistence type="predicted"/>
<reference evidence="1 2" key="1">
    <citation type="journal article" date="2006" name="Science">
        <title>The genome of black cottonwood, Populus trichocarpa (Torr. &amp; Gray).</title>
        <authorList>
            <person name="Tuskan G.A."/>
            <person name="Difazio S."/>
            <person name="Jansson S."/>
            <person name="Bohlmann J."/>
            <person name="Grigoriev I."/>
            <person name="Hellsten U."/>
            <person name="Putnam N."/>
            <person name="Ralph S."/>
            <person name="Rombauts S."/>
            <person name="Salamov A."/>
            <person name="Schein J."/>
            <person name="Sterck L."/>
            <person name="Aerts A."/>
            <person name="Bhalerao R.R."/>
            <person name="Bhalerao R.P."/>
            <person name="Blaudez D."/>
            <person name="Boerjan W."/>
            <person name="Brun A."/>
            <person name="Brunner A."/>
            <person name="Busov V."/>
            <person name="Campbell M."/>
            <person name="Carlson J."/>
            <person name="Chalot M."/>
            <person name="Chapman J."/>
            <person name="Chen G.L."/>
            <person name="Cooper D."/>
            <person name="Coutinho P.M."/>
            <person name="Couturier J."/>
            <person name="Covert S."/>
            <person name="Cronk Q."/>
            <person name="Cunningham R."/>
            <person name="Davis J."/>
            <person name="Degroeve S."/>
            <person name="Dejardin A."/>
            <person name="Depamphilis C."/>
            <person name="Detter J."/>
            <person name="Dirks B."/>
            <person name="Dubchak I."/>
            <person name="Duplessis S."/>
            <person name="Ehlting J."/>
            <person name="Ellis B."/>
            <person name="Gendler K."/>
            <person name="Goodstein D."/>
            <person name="Gribskov M."/>
            <person name="Grimwood J."/>
            <person name="Groover A."/>
            <person name="Gunter L."/>
            <person name="Hamberger B."/>
            <person name="Heinze B."/>
            <person name="Helariutta Y."/>
            <person name="Henrissat B."/>
            <person name="Holligan D."/>
            <person name="Holt R."/>
            <person name="Huang W."/>
            <person name="Islam-Faridi N."/>
            <person name="Jones S."/>
            <person name="Jones-Rhoades M."/>
            <person name="Jorgensen R."/>
            <person name="Joshi C."/>
            <person name="Kangasjarvi J."/>
            <person name="Karlsson J."/>
            <person name="Kelleher C."/>
            <person name="Kirkpatrick R."/>
            <person name="Kirst M."/>
            <person name="Kohler A."/>
            <person name="Kalluri U."/>
            <person name="Larimer F."/>
            <person name="Leebens-Mack J."/>
            <person name="Leple J.C."/>
            <person name="Locascio P."/>
            <person name="Lou Y."/>
            <person name="Lucas S."/>
            <person name="Martin F."/>
            <person name="Montanini B."/>
            <person name="Napoli C."/>
            <person name="Nelson D.R."/>
            <person name="Nelson C."/>
            <person name="Nieminen K."/>
            <person name="Nilsson O."/>
            <person name="Pereda V."/>
            <person name="Peter G."/>
            <person name="Philippe R."/>
            <person name="Pilate G."/>
            <person name="Poliakov A."/>
            <person name="Razumovskaya J."/>
            <person name="Richardson P."/>
            <person name="Rinaldi C."/>
            <person name="Ritland K."/>
            <person name="Rouze P."/>
            <person name="Ryaboy D."/>
            <person name="Schmutz J."/>
            <person name="Schrader J."/>
            <person name="Segerman B."/>
            <person name="Shin H."/>
            <person name="Siddiqui A."/>
            <person name="Sterky F."/>
            <person name="Terry A."/>
            <person name="Tsai C.J."/>
            <person name="Uberbacher E."/>
            <person name="Unneberg P."/>
            <person name="Vahala J."/>
            <person name="Wall K."/>
            <person name="Wessler S."/>
            <person name="Yang G."/>
            <person name="Yin T."/>
            <person name="Douglas C."/>
            <person name="Marra M."/>
            <person name="Sandberg G."/>
            <person name="Van de Peer Y."/>
            <person name="Rokhsar D."/>
        </authorList>
    </citation>
    <scope>NUCLEOTIDE SEQUENCE [LARGE SCALE GENOMIC DNA]</scope>
    <source>
        <strain evidence="2">cv. Nisqually</strain>
    </source>
</reference>
<evidence type="ECO:0000313" key="2">
    <source>
        <dbReference type="Proteomes" id="UP000006729"/>
    </source>
</evidence>